<accession>A0ACB9GKC7</accession>
<reference evidence="2" key="1">
    <citation type="journal article" date="2022" name="Mol. Ecol. Resour.">
        <title>The genomes of chicory, endive, great burdock and yacon provide insights into Asteraceae palaeo-polyploidization history and plant inulin production.</title>
        <authorList>
            <person name="Fan W."/>
            <person name="Wang S."/>
            <person name="Wang H."/>
            <person name="Wang A."/>
            <person name="Jiang F."/>
            <person name="Liu H."/>
            <person name="Zhao H."/>
            <person name="Xu D."/>
            <person name="Zhang Y."/>
        </authorList>
    </citation>
    <scope>NUCLEOTIDE SEQUENCE [LARGE SCALE GENOMIC DNA]</scope>
    <source>
        <strain evidence="2">cv. Punajuju</strain>
    </source>
</reference>
<organism evidence="1 2">
    <name type="scientific">Cichorium intybus</name>
    <name type="common">Chicory</name>
    <dbReference type="NCBI Taxonomy" id="13427"/>
    <lineage>
        <taxon>Eukaryota</taxon>
        <taxon>Viridiplantae</taxon>
        <taxon>Streptophyta</taxon>
        <taxon>Embryophyta</taxon>
        <taxon>Tracheophyta</taxon>
        <taxon>Spermatophyta</taxon>
        <taxon>Magnoliopsida</taxon>
        <taxon>eudicotyledons</taxon>
        <taxon>Gunneridae</taxon>
        <taxon>Pentapetalae</taxon>
        <taxon>asterids</taxon>
        <taxon>campanulids</taxon>
        <taxon>Asterales</taxon>
        <taxon>Asteraceae</taxon>
        <taxon>Cichorioideae</taxon>
        <taxon>Cichorieae</taxon>
        <taxon>Cichoriinae</taxon>
        <taxon>Cichorium</taxon>
    </lineage>
</organism>
<sequence>MAVDDLRSLLSGVESLKSSISNSNYQLQSVAGPLLTSLDSFIEARNKCQNITLAIDSLRICVRLMELCSRVNFHLSKNNFYMALKCIDSIERDFIQKTPSSTLRRMLEKNIPAIRAHIERRISKEFGDWLVEIRTVSRNLGQVAIGQASAGRQREEELRIRQRQAEEQSRLSVRDTVYALEEEDDDGYSTGNEGSDVYGNGGNVNVTLGFDLTPLYRSYHIHQTLGLEDGFKKYYFENRKLQLTSDFQVSSMTPFLESHQTFFAQIAGFFIVEDRVLRTGGGLISKMEVENLWDTAVSKMCSVLEDQFSRMRTANHLLLIKDYVSLLGVTLRRYGYSVDALLDVLNKHRDKYHELLLSDCRKQIAEALAADKFEQMWMNKEYEYSMNVLSFQIQTSDIVPAFPYIAPFSSTVPDCCRIVRSFIEDSVSFMSHGGQLDFYDVVKKYLDRLLTEVLDDALLKLISTSISGVNQAMVVAANMAVLERACDFFFRHAAKLSGIPLRMVERSRRQFPLTKARDAAEQMLCSLLKKKVDGFMTLIENVNWMIDEPPQTENEYVNEVIIFLETLLSTAQQILPGQVLKRVLQDVLCHISETIVNFLVGESVKRFSLNAVMGIDLDIKLLESFAENQASLVSEEEANQLKKALREKLQCFGLQKSRDNFRETKRSF</sequence>
<dbReference type="Proteomes" id="UP001055811">
    <property type="component" value="Linkage Group LG02"/>
</dbReference>
<gene>
    <name evidence="1" type="ORF">L2E82_13256</name>
</gene>
<reference evidence="1 2" key="2">
    <citation type="journal article" date="2022" name="Mol. Ecol. Resour.">
        <title>The genomes of chicory, endive, great burdock and yacon provide insights into Asteraceae paleo-polyploidization history and plant inulin production.</title>
        <authorList>
            <person name="Fan W."/>
            <person name="Wang S."/>
            <person name="Wang H."/>
            <person name="Wang A."/>
            <person name="Jiang F."/>
            <person name="Liu H."/>
            <person name="Zhao H."/>
            <person name="Xu D."/>
            <person name="Zhang Y."/>
        </authorList>
    </citation>
    <scope>NUCLEOTIDE SEQUENCE [LARGE SCALE GENOMIC DNA]</scope>
    <source>
        <strain evidence="2">cv. Punajuju</strain>
        <tissue evidence="1">Leaves</tissue>
    </source>
</reference>
<evidence type="ECO:0000313" key="2">
    <source>
        <dbReference type="Proteomes" id="UP001055811"/>
    </source>
</evidence>
<name>A0ACB9GKC7_CICIN</name>
<protein>
    <submittedName>
        <fullName evidence="1">Uncharacterized protein</fullName>
    </submittedName>
</protein>
<comment type="caution">
    <text evidence="1">The sequence shown here is derived from an EMBL/GenBank/DDBJ whole genome shotgun (WGS) entry which is preliminary data.</text>
</comment>
<dbReference type="EMBL" id="CM042010">
    <property type="protein sequence ID" value="KAI3783192.1"/>
    <property type="molecule type" value="Genomic_DNA"/>
</dbReference>
<proteinExistence type="predicted"/>
<keyword evidence="2" id="KW-1185">Reference proteome</keyword>
<evidence type="ECO:0000313" key="1">
    <source>
        <dbReference type="EMBL" id="KAI3783192.1"/>
    </source>
</evidence>